<evidence type="ECO:0008006" key="4">
    <source>
        <dbReference type="Google" id="ProtNLM"/>
    </source>
</evidence>
<evidence type="ECO:0000313" key="3">
    <source>
        <dbReference type="Proteomes" id="UP001243009"/>
    </source>
</evidence>
<dbReference type="EMBL" id="JAUTWS010000002">
    <property type="protein sequence ID" value="MDO9707313.1"/>
    <property type="molecule type" value="Genomic_DNA"/>
</dbReference>
<keyword evidence="1" id="KW-0812">Transmembrane</keyword>
<dbReference type="RefSeq" id="WP_305102178.1">
    <property type="nucleotide sequence ID" value="NZ_JAUTWS010000002.1"/>
</dbReference>
<sequence>MEYLLFEILIAAHIATGTAGAITVWVPILGRKGGETHRRWGRVFTVAMLVTGSLAVCMSVFTLIDPMATHPHLVGRFDAGFIRGIFGWMMLHTGILTINLAWHGWLVVRNGRRREKSREWRNLLLQPLVMLAALNCALQGLLIDQPLMIGIAFVGIATGATNLWFLYKPNPGPMDWLKEHLKALVGAGISVYTAFMAFGSVRVIPELALNPLMWAIPLATGVSIILYHWRRIDAQVRARQSALPRHAPATVR</sequence>
<evidence type="ECO:0000256" key="1">
    <source>
        <dbReference type="SAM" id="Phobius"/>
    </source>
</evidence>
<feature type="transmembrane region" description="Helical" evidence="1">
    <location>
        <begin position="147"/>
        <end position="167"/>
    </location>
</feature>
<organism evidence="2 3">
    <name type="scientific">Paracraurococcus lichenis</name>
    <dbReference type="NCBI Taxonomy" id="3064888"/>
    <lineage>
        <taxon>Bacteria</taxon>
        <taxon>Pseudomonadati</taxon>
        <taxon>Pseudomonadota</taxon>
        <taxon>Alphaproteobacteria</taxon>
        <taxon>Acetobacterales</taxon>
        <taxon>Roseomonadaceae</taxon>
        <taxon>Paracraurococcus</taxon>
    </lineage>
</organism>
<feature type="transmembrane region" description="Helical" evidence="1">
    <location>
        <begin position="123"/>
        <end position="141"/>
    </location>
</feature>
<keyword evidence="1" id="KW-1133">Transmembrane helix</keyword>
<feature type="transmembrane region" description="Helical" evidence="1">
    <location>
        <begin position="211"/>
        <end position="229"/>
    </location>
</feature>
<dbReference type="Proteomes" id="UP001243009">
    <property type="component" value="Unassembled WGS sequence"/>
</dbReference>
<feature type="transmembrane region" description="Helical" evidence="1">
    <location>
        <begin position="40"/>
        <end position="61"/>
    </location>
</feature>
<keyword evidence="1" id="KW-0472">Membrane</keyword>
<accession>A0ABT9DTW5</accession>
<reference evidence="2 3" key="1">
    <citation type="submission" date="2023-08" db="EMBL/GenBank/DDBJ databases">
        <title>The draft genome sequence of Paracraurococcus sp. LOR1-02.</title>
        <authorList>
            <person name="Kingkaew E."/>
            <person name="Tanasupawat S."/>
        </authorList>
    </citation>
    <scope>NUCLEOTIDE SEQUENCE [LARGE SCALE GENOMIC DNA]</scope>
    <source>
        <strain evidence="2 3">LOR1-02</strain>
    </source>
</reference>
<proteinExistence type="predicted"/>
<feature type="transmembrane region" description="Helical" evidence="1">
    <location>
        <begin position="6"/>
        <end position="28"/>
    </location>
</feature>
<comment type="caution">
    <text evidence="2">The sequence shown here is derived from an EMBL/GenBank/DDBJ whole genome shotgun (WGS) entry which is preliminary data.</text>
</comment>
<feature type="transmembrane region" description="Helical" evidence="1">
    <location>
        <begin position="81"/>
        <end position="102"/>
    </location>
</feature>
<gene>
    <name evidence="2" type="ORF">Q7A36_03080</name>
</gene>
<protein>
    <recommendedName>
        <fullName evidence="4">DUF2306 domain-containing protein</fullName>
    </recommendedName>
</protein>
<name>A0ABT9DTW5_9PROT</name>
<evidence type="ECO:0000313" key="2">
    <source>
        <dbReference type="EMBL" id="MDO9707313.1"/>
    </source>
</evidence>
<feature type="transmembrane region" description="Helical" evidence="1">
    <location>
        <begin position="183"/>
        <end position="205"/>
    </location>
</feature>
<keyword evidence="3" id="KW-1185">Reference proteome</keyword>